<comment type="caution">
    <text evidence="1">The sequence shown here is derived from an EMBL/GenBank/DDBJ whole genome shotgun (WGS) entry which is preliminary data.</text>
</comment>
<dbReference type="EMBL" id="ACEC01000041">
    <property type="protein sequence ID" value="EEG31193.1"/>
    <property type="molecule type" value="Genomic_DNA"/>
</dbReference>
<reference evidence="1 2" key="2">
    <citation type="submission" date="2009-02" db="EMBL/GenBank/DDBJ databases">
        <title>Draft genome sequence of Clostridium methylpentosum (DSM 5476).</title>
        <authorList>
            <person name="Sudarsanam P."/>
            <person name="Ley R."/>
            <person name="Guruge J."/>
            <person name="Turnbaugh P.J."/>
            <person name="Mahowald M."/>
            <person name="Liep D."/>
            <person name="Gordon J."/>
        </authorList>
    </citation>
    <scope>NUCLEOTIDE SEQUENCE [LARGE SCALE GENOMIC DNA]</scope>
    <source>
        <strain evidence="1 2">DSM 5476</strain>
    </source>
</reference>
<evidence type="ECO:0000313" key="2">
    <source>
        <dbReference type="Proteomes" id="UP000003340"/>
    </source>
</evidence>
<protein>
    <submittedName>
        <fullName evidence="1">Uncharacterized protein</fullName>
    </submittedName>
</protein>
<gene>
    <name evidence="1" type="ORF">CLOSTMETH_01135</name>
</gene>
<dbReference type="AlphaFoldDB" id="C0EBB7"/>
<organism evidence="1 2">
    <name type="scientific">[Clostridium] methylpentosum DSM 5476</name>
    <dbReference type="NCBI Taxonomy" id="537013"/>
    <lineage>
        <taxon>Bacteria</taxon>
        <taxon>Bacillati</taxon>
        <taxon>Bacillota</taxon>
        <taxon>Clostridia</taxon>
        <taxon>Eubacteriales</taxon>
        <taxon>Oscillospiraceae</taxon>
        <taxon>Oscillospiraceae incertae sedis</taxon>
    </lineage>
</organism>
<dbReference type="HOGENOM" id="CLU_3116390_0_0_9"/>
<sequence>MVLIPSKWIFDSLNRNNLQAIPLFNVLWKSQKQKLLFCEISPFLLSKFRV</sequence>
<name>C0EBB7_9FIRM</name>
<keyword evidence="2" id="KW-1185">Reference proteome</keyword>
<evidence type="ECO:0000313" key="1">
    <source>
        <dbReference type="EMBL" id="EEG31193.1"/>
    </source>
</evidence>
<reference evidence="1 2" key="1">
    <citation type="submission" date="2009-01" db="EMBL/GenBank/DDBJ databases">
        <authorList>
            <person name="Fulton L."/>
            <person name="Clifton S."/>
            <person name="Fulton B."/>
            <person name="Xu J."/>
            <person name="Minx P."/>
            <person name="Pepin K.H."/>
            <person name="Johnson M."/>
            <person name="Bhonagiri V."/>
            <person name="Nash W.E."/>
            <person name="Mardis E.R."/>
            <person name="Wilson R.K."/>
        </authorList>
    </citation>
    <scope>NUCLEOTIDE SEQUENCE [LARGE SCALE GENOMIC DNA]</scope>
    <source>
        <strain evidence="1 2">DSM 5476</strain>
    </source>
</reference>
<dbReference type="Proteomes" id="UP000003340">
    <property type="component" value="Unassembled WGS sequence"/>
</dbReference>
<proteinExistence type="predicted"/>
<accession>C0EBB7</accession>